<dbReference type="OrthoDB" id="5149435at2"/>
<comment type="caution">
    <text evidence="1">The sequence shown here is derived from an EMBL/GenBank/DDBJ whole genome shotgun (WGS) entry which is preliminary data.</text>
</comment>
<evidence type="ECO:0000313" key="1">
    <source>
        <dbReference type="EMBL" id="ROR93740.1"/>
    </source>
</evidence>
<dbReference type="Proteomes" id="UP000275356">
    <property type="component" value="Unassembled WGS sequence"/>
</dbReference>
<dbReference type="EMBL" id="RKHQ01000002">
    <property type="protein sequence ID" value="ROR93740.1"/>
    <property type="molecule type" value="Genomic_DNA"/>
</dbReference>
<gene>
    <name evidence="1" type="ORF">EDD28_3162</name>
</gene>
<evidence type="ECO:0000313" key="2">
    <source>
        <dbReference type="Proteomes" id="UP000275356"/>
    </source>
</evidence>
<dbReference type="AlphaFoldDB" id="A0A3N2D1T1"/>
<accession>A0A3N2D1T1</accession>
<organism evidence="1 2">
    <name type="scientific">Salana multivorans</name>
    <dbReference type="NCBI Taxonomy" id="120377"/>
    <lineage>
        <taxon>Bacteria</taxon>
        <taxon>Bacillati</taxon>
        <taxon>Actinomycetota</taxon>
        <taxon>Actinomycetes</taxon>
        <taxon>Micrococcales</taxon>
        <taxon>Beutenbergiaceae</taxon>
        <taxon>Salana</taxon>
    </lineage>
</organism>
<proteinExistence type="predicted"/>
<dbReference type="RefSeq" id="WP_123740651.1">
    <property type="nucleotide sequence ID" value="NZ_RKHQ01000002.1"/>
</dbReference>
<reference evidence="1 2" key="1">
    <citation type="submission" date="2018-11" db="EMBL/GenBank/DDBJ databases">
        <title>Sequencing the genomes of 1000 actinobacteria strains.</title>
        <authorList>
            <person name="Klenk H.-P."/>
        </authorList>
    </citation>
    <scope>NUCLEOTIDE SEQUENCE [LARGE SCALE GENOMIC DNA]</scope>
    <source>
        <strain evidence="1 2">DSM 13521</strain>
    </source>
</reference>
<keyword evidence="2" id="KW-1185">Reference proteome</keyword>
<name>A0A3N2D1T1_9MICO</name>
<sequence length="97" mass="10654">MSDDAPIKVRVFADYGAENPVWCHGLVEDLTAFGVSAPLQAKMARLVDVFDRGVYPGFGWRTPAFEREYMELLAEIVDSLQAELGPGYVVTTNGEDA</sequence>
<protein>
    <submittedName>
        <fullName evidence="1">Uncharacterized protein</fullName>
    </submittedName>
</protein>